<evidence type="ECO:0000313" key="3">
    <source>
        <dbReference type="Proteomes" id="UP001359559"/>
    </source>
</evidence>
<keyword evidence="1" id="KW-0812">Transmembrane</keyword>
<organism evidence="2 3">
    <name type="scientific">Clitoria ternatea</name>
    <name type="common">Butterfly pea</name>
    <dbReference type="NCBI Taxonomy" id="43366"/>
    <lineage>
        <taxon>Eukaryota</taxon>
        <taxon>Viridiplantae</taxon>
        <taxon>Streptophyta</taxon>
        <taxon>Embryophyta</taxon>
        <taxon>Tracheophyta</taxon>
        <taxon>Spermatophyta</taxon>
        <taxon>Magnoliopsida</taxon>
        <taxon>eudicotyledons</taxon>
        <taxon>Gunneridae</taxon>
        <taxon>Pentapetalae</taxon>
        <taxon>rosids</taxon>
        <taxon>fabids</taxon>
        <taxon>Fabales</taxon>
        <taxon>Fabaceae</taxon>
        <taxon>Papilionoideae</taxon>
        <taxon>50 kb inversion clade</taxon>
        <taxon>NPAAA clade</taxon>
        <taxon>indigoferoid/millettioid clade</taxon>
        <taxon>Phaseoleae</taxon>
        <taxon>Clitoria</taxon>
    </lineage>
</organism>
<gene>
    <name evidence="2" type="ORF">RJT34_09034</name>
</gene>
<name>A0AAN9K581_CLITE</name>
<sequence>MFCLVSIHHFISQIIAIAQVLGHVFHVLPTNLFLVTFFPCGQVFYCVKTQRRYKVVMMMYYCVKSEDLVRENTRRGVMNTVFLRFIMG</sequence>
<reference evidence="2 3" key="1">
    <citation type="submission" date="2024-01" db="EMBL/GenBank/DDBJ databases">
        <title>The genomes of 5 underutilized Papilionoideae crops provide insights into root nodulation and disease resistance.</title>
        <authorList>
            <person name="Yuan L."/>
        </authorList>
    </citation>
    <scope>NUCLEOTIDE SEQUENCE [LARGE SCALE GENOMIC DNA]</scope>
    <source>
        <strain evidence="2">LY-2023</strain>
        <tissue evidence="2">Leaf</tissue>
    </source>
</reference>
<evidence type="ECO:0000313" key="2">
    <source>
        <dbReference type="EMBL" id="KAK7311115.1"/>
    </source>
</evidence>
<proteinExistence type="predicted"/>
<accession>A0AAN9K581</accession>
<dbReference type="EMBL" id="JAYKXN010000002">
    <property type="protein sequence ID" value="KAK7311115.1"/>
    <property type="molecule type" value="Genomic_DNA"/>
</dbReference>
<protein>
    <submittedName>
        <fullName evidence="2">Uncharacterized protein</fullName>
    </submittedName>
</protein>
<dbReference type="AlphaFoldDB" id="A0AAN9K581"/>
<evidence type="ECO:0000256" key="1">
    <source>
        <dbReference type="SAM" id="Phobius"/>
    </source>
</evidence>
<comment type="caution">
    <text evidence="2">The sequence shown here is derived from an EMBL/GenBank/DDBJ whole genome shotgun (WGS) entry which is preliminary data.</text>
</comment>
<keyword evidence="3" id="KW-1185">Reference proteome</keyword>
<feature type="transmembrane region" description="Helical" evidence="1">
    <location>
        <begin position="28"/>
        <end position="47"/>
    </location>
</feature>
<keyword evidence="1" id="KW-0472">Membrane</keyword>
<dbReference type="Proteomes" id="UP001359559">
    <property type="component" value="Unassembled WGS sequence"/>
</dbReference>
<keyword evidence="1" id="KW-1133">Transmembrane helix</keyword>